<organism evidence="2 3">
    <name type="scientific">Flavobacterium cerinum</name>
    <dbReference type="NCBI Taxonomy" id="2502784"/>
    <lineage>
        <taxon>Bacteria</taxon>
        <taxon>Pseudomonadati</taxon>
        <taxon>Bacteroidota</taxon>
        <taxon>Flavobacteriia</taxon>
        <taxon>Flavobacteriales</taxon>
        <taxon>Flavobacteriaceae</taxon>
        <taxon>Flavobacterium</taxon>
    </lineage>
</organism>
<dbReference type="Proteomes" id="UP000287527">
    <property type="component" value="Unassembled WGS sequence"/>
</dbReference>
<dbReference type="Pfam" id="PF15570">
    <property type="entry name" value="Imm43"/>
    <property type="match status" value="1"/>
</dbReference>
<dbReference type="RefSeq" id="WP_128391220.1">
    <property type="nucleotide sequence ID" value="NZ_SBII01000015.1"/>
</dbReference>
<evidence type="ECO:0000313" key="2">
    <source>
        <dbReference type="EMBL" id="RWW91953.1"/>
    </source>
</evidence>
<dbReference type="OrthoDB" id="2739107at2"/>
<name>A0A444GLV5_9FLAO</name>
<evidence type="ECO:0000259" key="1">
    <source>
        <dbReference type="Pfam" id="PF15570"/>
    </source>
</evidence>
<feature type="domain" description="Immunity protein 43" evidence="1">
    <location>
        <begin position="49"/>
        <end position="198"/>
    </location>
</feature>
<evidence type="ECO:0000313" key="3">
    <source>
        <dbReference type="Proteomes" id="UP000287527"/>
    </source>
</evidence>
<sequence>MENYFGIFEKTGKYTPIGLSEGILHSELNPKDPFTPLNSDSGDWRKLINSKVELPKELWFITRDKHYSFDLRYDSGGFFISNHLLELFDKFNTGNFTSTKLHILNKQLQPVSDKQYKYVKFYDSEDMIDYENSKIDFDKNGVVKKIWTLKLKGSEVKNDIFMINSWIFNRRLFCSDKFKEAALQGGVEGLQFISADDAGVFKP</sequence>
<dbReference type="InterPro" id="IPR029079">
    <property type="entry name" value="Imm43"/>
</dbReference>
<dbReference type="AlphaFoldDB" id="A0A444GLV5"/>
<comment type="caution">
    <text evidence="2">The sequence shown here is derived from an EMBL/GenBank/DDBJ whole genome shotgun (WGS) entry which is preliminary data.</text>
</comment>
<accession>A0A444GLV5</accession>
<protein>
    <recommendedName>
        <fullName evidence="1">Immunity protein 43 domain-containing protein</fullName>
    </recommendedName>
</protein>
<dbReference type="EMBL" id="SBII01000015">
    <property type="protein sequence ID" value="RWW91953.1"/>
    <property type="molecule type" value="Genomic_DNA"/>
</dbReference>
<reference evidence="2 3" key="1">
    <citation type="submission" date="2019-01" db="EMBL/GenBank/DDBJ databases">
        <title>Flavobacterium sp. nov.,isolated from freshwater.</title>
        <authorList>
            <person name="Zhang R."/>
            <person name="Du Z.-J."/>
        </authorList>
    </citation>
    <scope>NUCLEOTIDE SEQUENCE [LARGE SCALE GENOMIC DNA]</scope>
    <source>
        <strain evidence="2 3">1E403</strain>
    </source>
</reference>
<keyword evidence="3" id="KW-1185">Reference proteome</keyword>
<gene>
    <name evidence="2" type="ORF">EPI11_17145</name>
</gene>
<proteinExistence type="predicted"/>